<feature type="compositionally biased region" description="Polar residues" evidence="1">
    <location>
        <begin position="1"/>
        <end position="17"/>
    </location>
</feature>
<accession>A0A9P7V9R1</accession>
<feature type="compositionally biased region" description="Polar residues" evidence="1">
    <location>
        <begin position="37"/>
        <end position="46"/>
    </location>
</feature>
<name>A0A9P7V9R1_9ASCO</name>
<keyword evidence="3" id="KW-1185">Reference proteome</keyword>
<protein>
    <submittedName>
        <fullName evidence="2">Uncharacterized protein</fullName>
    </submittedName>
</protein>
<evidence type="ECO:0000313" key="3">
    <source>
        <dbReference type="Proteomes" id="UP000790833"/>
    </source>
</evidence>
<evidence type="ECO:0000313" key="2">
    <source>
        <dbReference type="EMBL" id="KAG7193819.1"/>
    </source>
</evidence>
<dbReference type="Proteomes" id="UP000790833">
    <property type="component" value="Unassembled WGS sequence"/>
</dbReference>
<feature type="region of interest" description="Disordered" evidence="1">
    <location>
        <begin position="450"/>
        <end position="474"/>
    </location>
</feature>
<feature type="compositionally biased region" description="Low complexity" evidence="1">
    <location>
        <begin position="62"/>
        <end position="71"/>
    </location>
</feature>
<dbReference type="RefSeq" id="XP_043049367.1">
    <property type="nucleotide sequence ID" value="XM_043191355.1"/>
</dbReference>
<proteinExistence type="predicted"/>
<dbReference type="OrthoDB" id="4096888at2759"/>
<sequence length="644" mass="69081">MAQDPTSLVQGVTNGLTRESMGFRTAGPSSSSSSSSPFQSTLSLRRTSSFFPSSGVGGGGKTSTSQGAGFNNLMSSSSSGTYFPTSGSTTGESSNTQTDIFLLLPDLVAFGNGNGVALNTNGFNNNQPHHQFASLTVKRHNSSPLIGTLLSQISTNSLSKFFSSTVSVPNTAGSTSNTGNIQSSTVSTRSLLTSQVSTPPHNNLIDFGMDLNTSIKHLNINSTPPLGSNGNGNGDSQSLFGMNSPSAPYQPIGSIWNENVTIGDGLHHSHLTASLSKTKLGKLNEEENDDDLKLLTPLFTNDFDDFNEPPTSSGSRNSESYLQFTPLTASSSTVTTPKSRYHNIYSSKVNNTPSFIPRQLYLLQHSFCNETTTNTSTASTTPRLSAISLPDDHLIGNSILQPFMDDEPFNPHHPSGFDSLTPERAAYPIPPSNQLRNIDEKAERIIQRDQEHNSANRSLNNQESASLSCSSSTSSGIFSNKSIRVRLPVCTTSVKNSRLFTEKIISNPFKSYKEDYCSTFYKRNHHGYMFVREPTNILKVNTTMSKLWVQIKIKLTDKHNGDLICKKLKVDVKELPIWKPITGGGGGSGNNNYSGHSNGSGSGAIKRLRRPGSQKNGGFSGGRGGKPGNGARFRGRGGGFGGRS</sequence>
<dbReference type="EMBL" id="JAHMUF010000010">
    <property type="protein sequence ID" value="KAG7193819.1"/>
    <property type="molecule type" value="Genomic_DNA"/>
</dbReference>
<reference evidence="2" key="1">
    <citation type="submission" date="2021-03" db="EMBL/GenBank/DDBJ databases">
        <authorList>
            <person name="Palmer J.M."/>
        </authorList>
    </citation>
    <scope>NUCLEOTIDE SEQUENCE</scope>
    <source>
        <strain evidence="2">ARV_011</strain>
    </source>
</reference>
<feature type="compositionally biased region" description="Low complexity" evidence="1">
    <location>
        <begin position="590"/>
        <end position="599"/>
    </location>
</feature>
<organism evidence="2 3">
    <name type="scientific">Scheffersomyces spartinae</name>
    <dbReference type="NCBI Taxonomy" id="45513"/>
    <lineage>
        <taxon>Eukaryota</taxon>
        <taxon>Fungi</taxon>
        <taxon>Dikarya</taxon>
        <taxon>Ascomycota</taxon>
        <taxon>Saccharomycotina</taxon>
        <taxon>Pichiomycetes</taxon>
        <taxon>Debaryomycetaceae</taxon>
        <taxon>Scheffersomyces</taxon>
    </lineage>
</organism>
<comment type="caution">
    <text evidence="2">The sequence shown here is derived from an EMBL/GenBank/DDBJ whole genome shotgun (WGS) entry which is preliminary data.</text>
</comment>
<feature type="compositionally biased region" description="Gly residues" evidence="1">
    <location>
        <begin position="618"/>
        <end position="628"/>
    </location>
</feature>
<feature type="region of interest" description="Disordered" evidence="1">
    <location>
        <begin position="1"/>
        <end position="71"/>
    </location>
</feature>
<dbReference type="AlphaFoldDB" id="A0A9P7V9R1"/>
<feature type="region of interest" description="Disordered" evidence="1">
    <location>
        <begin position="586"/>
        <end position="644"/>
    </location>
</feature>
<feature type="compositionally biased region" description="Low complexity" evidence="1">
    <location>
        <begin position="462"/>
        <end position="474"/>
    </location>
</feature>
<feature type="region of interest" description="Disordered" evidence="1">
    <location>
        <begin position="405"/>
        <end position="433"/>
    </location>
</feature>
<gene>
    <name evidence="2" type="ORF">KQ657_000513</name>
</gene>
<evidence type="ECO:0000256" key="1">
    <source>
        <dbReference type="SAM" id="MobiDB-lite"/>
    </source>
</evidence>
<dbReference type="GeneID" id="66113887"/>